<evidence type="ECO:0000313" key="2">
    <source>
        <dbReference type="EMBL" id="PVZ12096.1"/>
    </source>
</evidence>
<dbReference type="Proteomes" id="UP000245639">
    <property type="component" value="Unassembled WGS sequence"/>
</dbReference>
<organism evidence="2 3">
    <name type="scientific">Actinomycetospora cinnamomea</name>
    <dbReference type="NCBI Taxonomy" id="663609"/>
    <lineage>
        <taxon>Bacteria</taxon>
        <taxon>Bacillati</taxon>
        <taxon>Actinomycetota</taxon>
        <taxon>Actinomycetes</taxon>
        <taxon>Pseudonocardiales</taxon>
        <taxon>Pseudonocardiaceae</taxon>
        <taxon>Actinomycetospora</taxon>
    </lineage>
</organism>
<evidence type="ECO:0000313" key="3">
    <source>
        <dbReference type="Proteomes" id="UP000245639"/>
    </source>
</evidence>
<dbReference type="EMBL" id="QEKW01000003">
    <property type="protein sequence ID" value="PVZ12096.1"/>
    <property type="molecule type" value="Genomic_DNA"/>
</dbReference>
<feature type="compositionally biased region" description="Gly residues" evidence="1">
    <location>
        <begin position="12"/>
        <end position="22"/>
    </location>
</feature>
<feature type="region of interest" description="Disordered" evidence="1">
    <location>
        <begin position="1"/>
        <end position="25"/>
    </location>
</feature>
<sequence>MLADMSVASTRGRGGGRGGGRGRPSRFSFWVDRTGTLGPVLLRYDLRGRGVRRGARLGVDGRWHASTQPDSLVWLGAGAGGAEVIDVDGARAVARRLGFPDLDVTDPQVLP</sequence>
<keyword evidence="3" id="KW-1185">Reference proteome</keyword>
<accession>A0A2U1FIT6</accession>
<gene>
    <name evidence="2" type="ORF">C8D89_103427</name>
</gene>
<comment type="caution">
    <text evidence="2">The sequence shown here is derived from an EMBL/GenBank/DDBJ whole genome shotgun (WGS) entry which is preliminary data.</text>
</comment>
<evidence type="ECO:0000256" key="1">
    <source>
        <dbReference type="SAM" id="MobiDB-lite"/>
    </source>
</evidence>
<proteinExistence type="predicted"/>
<dbReference type="AlphaFoldDB" id="A0A2U1FIT6"/>
<name>A0A2U1FIT6_9PSEU</name>
<reference evidence="2 3" key="1">
    <citation type="submission" date="2018-04" db="EMBL/GenBank/DDBJ databases">
        <title>Genomic Encyclopedia of Type Strains, Phase IV (KMG-IV): sequencing the most valuable type-strain genomes for metagenomic binning, comparative biology and taxonomic classification.</title>
        <authorList>
            <person name="Goeker M."/>
        </authorList>
    </citation>
    <scope>NUCLEOTIDE SEQUENCE [LARGE SCALE GENOMIC DNA]</scope>
    <source>
        <strain evidence="2 3">DSM 45771</strain>
    </source>
</reference>
<protein>
    <submittedName>
        <fullName evidence="2">Uncharacterized protein</fullName>
    </submittedName>
</protein>